<comment type="caution">
    <text evidence="1">The sequence shown here is derived from an EMBL/GenBank/DDBJ whole genome shotgun (WGS) entry which is preliminary data.</text>
</comment>
<feature type="non-terminal residue" evidence="1">
    <location>
        <position position="116"/>
    </location>
</feature>
<evidence type="ECO:0000313" key="1">
    <source>
        <dbReference type="EMBL" id="KAG6921054.1"/>
    </source>
</evidence>
<dbReference type="EMBL" id="JAHGAV010002850">
    <property type="protein sequence ID" value="KAG6921054.1"/>
    <property type="molecule type" value="Genomic_DNA"/>
</dbReference>
<sequence length="116" mass="12539">DLTEDALLDATLALFRDLPPPRGRAPDWERFQGRPCWRTGLRGVLGPGASPAVPRRAGDVANANAALDFLPAARADPVLHFDNELLAPAGAALLRARRELLQALGAELYPLARQRL</sequence>
<dbReference type="AlphaFoldDB" id="A0A8T1RXL2"/>
<reference evidence="1 2" key="1">
    <citation type="journal article" date="2020" name="G3 (Bethesda)">
        <title>Draft Genome of the Common Snapping Turtle, Chelydra serpentina, a Model for Phenotypic Plasticity in Reptiles.</title>
        <authorList>
            <person name="Das D."/>
            <person name="Singh S.K."/>
            <person name="Bierstedt J."/>
            <person name="Erickson A."/>
            <person name="Galli G.L.J."/>
            <person name="Crossley D.A. 2nd"/>
            <person name="Rhen T."/>
        </authorList>
    </citation>
    <scope>NUCLEOTIDE SEQUENCE [LARGE SCALE GENOMIC DNA]</scope>
    <source>
        <strain evidence="1">KW</strain>
    </source>
</reference>
<keyword evidence="2" id="KW-1185">Reference proteome</keyword>
<proteinExistence type="predicted"/>
<gene>
    <name evidence="1" type="ORF">G0U57_010690</name>
</gene>
<organism evidence="1 2">
    <name type="scientific">Chelydra serpentina</name>
    <name type="common">Snapping turtle</name>
    <name type="synonym">Testudo serpentina</name>
    <dbReference type="NCBI Taxonomy" id="8475"/>
    <lineage>
        <taxon>Eukaryota</taxon>
        <taxon>Metazoa</taxon>
        <taxon>Chordata</taxon>
        <taxon>Craniata</taxon>
        <taxon>Vertebrata</taxon>
        <taxon>Euteleostomi</taxon>
        <taxon>Archelosauria</taxon>
        <taxon>Testudinata</taxon>
        <taxon>Testudines</taxon>
        <taxon>Cryptodira</taxon>
        <taxon>Durocryptodira</taxon>
        <taxon>Americhelydia</taxon>
        <taxon>Chelydroidea</taxon>
        <taxon>Chelydridae</taxon>
        <taxon>Chelydra</taxon>
    </lineage>
</organism>
<name>A0A8T1RXL2_CHESE</name>
<dbReference type="Proteomes" id="UP000765507">
    <property type="component" value="Unassembled WGS sequence"/>
</dbReference>
<protein>
    <submittedName>
        <fullName evidence="1">von Willebrand factor A domain-containing protein 7-like</fullName>
    </submittedName>
</protein>
<feature type="non-terminal residue" evidence="1">
    <location>
        <position position="1"/>
    </location>
</feature>
<evidence type="ECO:0000313" key="2">
    <source>
        <dbReference type="Proteomes" id="UP000765507"/>
    </source>
</evidence>
<dbReference type="OrthoDB" id="301415at2759"/>
<accession>A0A8T1RXL2</accession>